<feature type="compositionally biased region" description="Polar residues" evidence="1">
    <location>
        <begin position="1"/>
        <end position="14"/>
    </location>
</feature>
<dbReference type="EMBL" id="GBRH01207855">
    <property type="protein sequence ID" value="JAD90040.1"/>
    <property type="molecule type" value="Transcribed_RNA"/>
</dbReference>
<feature type="region of interest" description="Disordered" evidence="1">
    <location>
        <begin position="1"/>
        <end position="50"/>
    </location>
</feature>
<feature type="compositionally biased region" description="Polar residues" evidence="1">
    <location>
        <begin position="22"/>
        <end position="32"/>
    </location>
</feature>
<evidence type="ECO:0000256" key="1">
    <source>
        <dbReference type="SAM" id="MobiDB-lite"/>
    </source>
</evidence>
<sequence>MDTTITNDPQTTVTRSERKFPTSANQRCNPSKQPEICSVRSEITTKRSDR</sequence>
<reference evidence="2" key="1">
    <citation type="submission" date="2014-09" db="EMBL/GenBank/DDBJ databases">
        <authorList>
            <person name="Magalhaes I.L.F."/>
            <person name="Oliveira U."/>
            <person name="Santos F.R."/>
            <person name="Vidigal T.H.D.A."/>
            <person name="Brescovit A.D."/>
            <person name="Santos A.J."/>
        </authorList>
    </citation>
    <scope>NUCLEOTIDE SEQUENCE</scope>
    <source>
        <tissue evidence="2">Shoot tissue taken approximately 20 cm above the soil surface</tissue>
    </source>
</reference>
<accession>A0A0A9DWI9</accession>
<reference evidence="2" key="2">
    <citation type="journal article" date="2015" name="Data Brief">
        <title>Shoot transcriptome of the giant reed, Arundo donax.</title>
        <authorList>
            <person name="Barrero R.A."/>
            <person name="Guerrero F.D."/>
            <person name="Moolhuijzen P."/>
            <person name="Goolsby J.A."/>
            <person name="Tidwell J."/>
            <person name="Bellgard S.E."/>
            <person name="Bellgard M.I."/>
        </authorList>
    </citation>
    <scope>NUCLEOTIDE SEQUENCE</scope>
    <source>
        <tissue evidence="2">Shoot tissue taken approximately 20 cm above the soil surface</tissue>
    </source>
</reference>
<dbReference type="AlphaFoldDB" id="A0A0A9DWI9"/>
<name>A0A0A9DWI9_ARUDO</name>
<protein>
    <submittedName>
        <fullName evidence="2">Uncharacterized protein</fullName>
    </submittedName>
</protein>
<organism evidence="2">
    <name type="scientific">Arundo donax</name>
    <name type="common">Giant reed</name>
    <name type="synonym">Donax arundinaceus</name>
    <dbReference type="NCBI Taxonomy" id="35708"/>
    <lineage>
        <taxon>Eukaryota</taxon>
        <taxon>Viridiplantae</taxon>
        <taxon>Streptophyta</taxon>
        <taxon>Embryophyta</taxon>
        <taxon>Tracheophyta</taxon>
        <taxon>Spermatophyta</taxon>
        <taxon>Magnoliopsida</taxon>
        <taxon>Liliopsida</taxon>
        <taxon>Poales</taxon>
        <taxon>Poaceae</taxon>
        <taxon>PACMAD clade</taxon>
        <taxon>Arundinoideae</taxon>
        <taxon>Arundineae</taxon>
        <taxon>Arundo</taxon>
    </lineage>
</organism>
<evidence type="ECO:0000313" key="2">
    <source>
        <dbReference type="EMBL" id="JAD90040.1"/>
    </source>
</evidence>
<proteinExistence type="predicted"/>